<keyword evidence="2" id="KW-1185">Reference proteome</keyword>
<comment type="caution">
    <text evidence="1">The sequence shown here is derived from an EMBL/GenBank/DDBJ whole genome shotgun (WGS) entry which is preliminary data.</text>
</comment>
<dbReference type="Proteomes" id="UP001519460">
    <property type="component" value="Unassembled WGS sequence"/>
</dbReference>
<evidence type="ECO:0000313" key="2">
    <source>
        <dbReference type="Proteomes" id="UP001519460"/>
    </source>
</evidence>
<dbReference type="EMBL" id="JACVVK020000261">
    <property type="protein sequence ID" value="KAK7481517.1"/>
    <property type="molecule type" value="Genomic_DNA"/>
</dbReference>
<accession>A0ABD0K3Y3</accession>
<dbReference type="AlphaFoldDB" id="A0ABD0K3Y3"/>
<protein>
    <submittedName>
        <fullName evidence="1">Uncharacterized protein</fullName>
    </submittedName>
</protein>
<gene>
    <name evidence="1" type="ORF">BaRGS_00027279</name>
</gene>
<sequence length="58" mass="6001">MMCVVRAMGFGPAKNNKIGFGSGLLNGRPQSNEGLLLVSLLCPAAASTGAASVSHWRR</sequence>
<evidence type="ECO:0000313" key="1">
    <source>
        <dbReference type="EMBL" id="KAK7481517.1"/>
    </source>
</evidence>
<feature type="non-terminal residue" evidence="1">
    <location>
        <position position="58"/>
    </location>
</feature>
<reference evidence="1 2" key="1">
    <citation type="journal article" date="2023" name="Sci. Data">
        <title>Genome assembly of the Korean intertidal mud-creeper Batillaria attramentaria.</title>
        <authorList>
            <person name="Patra A.K."/>
            <person name="Ho P.T."/>
            <person name="Jun S."/>
            <person name="Lee S.J."/>
            <person name="Kim Y."/>
            <person name="Won Y.J."/>
        </authorList>
    </citation>
    <scope>NUCLEOTIDE SEQUENCE [LARGE SCALE GENOMIC DNA]</scope>
    <source>
        <strain evidence="1">Wonlab-2016</strain>
    </source>
</reference>
<name>A0ABD0K3Y3_9CAEN</name>
<organism evidence="1 2">
    <name type="scientific">Batillaria attramentaria</name>
    <dbReference type="NCBI Taxonomy" id="370345"/>
    <lineage>
        <taxon>Eukaryota</taxon>
        <taxon>Metazoa</taxon>
        <taxon>Spiralia</taxon>
        <taxon>Lophotrochozoa</taxon>
        <taxon>Mollusca</taxon>
        <taxon>Gastropoda</taxon>
        <taxon>Caenogastropoda</taxon>
        <taxon>Sorbeoconcha</taxon>
        <taxon>Cerithioidea</taxon>
        <taxon>Batillariidae</taxon>
        <taxon>Batillaria</taxon>
    </lineage>
</organism>
<proteinExistence type="predicted"/>